<sequence length="32" mass="3548">AGRSSTDVIFGGFERRQVFGTYDTLQVPSIRS</sequence>
<proteinExistence type="predicted"/>
<protein>
    <submittedName>
        <fullName evidence="1">Uncharacterized protein</fullName>
    </submittedName>
</protein>
<evidence type="ECO:0000313" key="1">
    <source>
        <dbReference type="EMBL" id="JAC79739.1"/>
    </source>
</evidence>
<name>A0A061S9P1_9CHLO</name>
<feature type="non-terminal residue" evidence="1">
    <location>
        <position position="1"/>
    </location>
</feature>
<organism evidence="1">
    <name type="scientific">Tetraselmis sp. GSL018</name>
    <dbReference type="NCBI Taxonomy" id="582737"/>
    <lineage>
        <taxon>Eukaryota</taxon>
        <taxon>Viridiplantae</taxon>
        <taxon>Chlorophyta</taxon>
        <taxon>core chlorophytes</taxon>
        <taxon>Chlorodendrophyceae</taxon>
        <taxon>Chlorodendrales</taxon>
        <taxon>Chlorodendraceae</taxon>
        <taxon>Tetraselmis</taxon>
    </lineage>
</organism>
<gene>
    <name evidence="1" type="ORF">TSPGSL018_11942</name>
</gene>
<dbReference type="EMBL" id="GBEZ01005585">
    <property type="protein sequence ID" value="JAC79739.1"/>
    <property type="molecule type" value="Transcribed_RNA"/>
</dbReference>
<dbReference type="AlphaFoldDB" id="A0A061S9P1"/>
<accession>A0A061S9P1</accession>
<reference evidence="1" key="1">
    <citation type="submission" date="2014-05" db="EMBL/GenBank/DDBJ databases">
        <title>The transcriptome of the halophilic microalga Tetraselmis sp. GSL018 isolated from the Great Salt Lake, Utah.</title>
        <authorList>
            <person name="Jinkerson R.E."/>
            <person name="D'Adamo S."/>
            <person name="Posewitz M.C."/>
        </authorList>
    </citation>
    <scope>NUCLEOTIDE SEQUENCE</scope>
    <source>
        <strain evidence="1">GSL018</strain>
    </source>
</reference>